<feature type="compositionally biased region" description="Low complexity" evidence="1">
    <location>
        <begin position="390"/>
        <end position="432"/>
    </location>
</feature>
<dbReference type="SMART" id="SM00173">
    <property type="entry name" value="RAS"/>
    <property type="match status" value="1"/>
</dbReference>
<gene>
    <name evidence="3" type="ORF">PPENT_87.1.T1550106</name>
</gene>
<dbReference type="PROSITE" id="PS51419">
    <property type="entry name" value="RAB"/>
    <property type="match status" value="1"/>
</dbReference>
<dbReference type="GO" id="GO:0031499">
    <property type="term" value="C:TRAMP complex"/>
    <property type="evidence" value="ECO:0007669"/>
    <property type="project" value="TreeGrafter"/>
</dbReference>
<comment type="caution">
    <text evidence="3">The sequence shown here is derived from an EMBL/GenBank/DDBJ whole genome shotgun (WGS) entry which is preliminary data.</text>
</comment>
<organism evidence="3 4">
    <name type="scientific">Paramecium pentaurelia</name>
    <dbReference type="NCBI Taxonomy" id="43138"/>
    <lineage>
        <taxon>Eukaryota</taxon>
        <taxon>Sar</taxon>
        <taxon>Alveolata</taxon>
        <taxon>Ciliophora</taxon>
        <taxon>Intramacronucleata</taxon>
        <taxon>Oligohymenophorea</taxon>
        <taxon>Peniculida</taxon>
        <taxon>Parameciidae</taxon>
        <taxon>Paramecium</taxon>
    </lineage>
</organism>
<feature type="domain" description="Poly(A) RNA polymerase mitochondrial-like central palm" evidence="2">
    <location>
        <begin position="474"/>
        <end position="629"/>
    </location>
</feature>
<dbReference type="CDD" id="cd05402">
    <property type="entry name" value="NT_PAP_TUTase"/>
    <property type="match status" value="1"/>
</dbReference>
<dbReference type="SMART" id="SM00175">
    <property type="entry name" value="RAB"/>
    <property type="match status" value="1"/>
</dbReference>
<feature type="compositionally biased region" description="Basic and acidic residues" evidence="1">
    <location>
        <begin position="971"/>
        <end position="980"/>
    </location>
</feature>
<feature type="region of interest" description="Disordered" evidence="1">
    <location>
        <begin position="388"/>
        <end position="433"/>
    </location>
</feature>
<dbReference type="GO" id="GO:0005525">
    <property type="term" value="F:GTP binding"/>
    <property type="evidence" value="ECO:0007669"/>
    <property type="project" value="InterPro"/>
</dbReference>
<proteinExistence type="predicted"/>
<dbReference type="GO" id="GO:0005730">
    <property type="term" value="C:nucleolus"/>
    <property type="evidence" value="ECO:0007669"/>
    <property type="project" value="TreeGrafter"/>
</dbReference>
<dbReference type="PANTHER" id="PTHR23092">
    <property type="entry name" value="POLY(A) RNA POLYMERASE"/>
    <property type="match status" value="1"/>
</dbReference>
<accession>A0A8S1Y9R5</accession>
<dbReference type="PANTHER" id="PTHR23092:SF48">
    <property type="entry name" value="NUCLEOTIDYLTRANSFERASE FAMILY PROTEIN"/>
    <property type="match status" value="1"/>
</dbReference>
<dbReference type="Pfam" id="PF00071">
    <property type="entry name" value="Ras"/>
    <property type="match status" value="1"/>
</dbReference>
<keyword evidence="4" id="KW-1185">Reference proteome</keyword>
<feature type="compositionally biased region" description="Low complexity" evidence="1">
    <location>
        <begin position="363"/>
        <end position="373"/>
    </location>
</feature>
<dbReference type="OrthoDB" id="273917at2759"/>
<dbReference type="NCBIfam" id="TIGR00231">
    <property type="entry name" value="small_GTP"/>
    <property type="match status" value="1"/>
</dbReference>
<evidence type="ECO:0000313" key="4">
    <source>
        <dbReference type="Proteomes" id="UP000689195"/>
    </source>
</evidence>
<reference evidence="3" key="1">
    <citation type="submission" date="2021-01" db="EMBL/GenBank/DDBJ databases">
        <authorList>
            <consortium name="Genoscope - CEA"/>
            <person name="William W."/>
        </authorList>
    </citation>
    <scope>NUCLEOTIDE SEQUENCE</scope>
</reference>
<evidence type="ECO:0000313" key="3">
    <source>
        <dbReference type="EMBL" id="CAD8209677.1"/>
    </source>
</evidence>
<sequence length="989" mass="115646">MSQSYFSGLMSWVKKHNGNNQLVIGQRSISLFIIKMYLHDRLVQKSQYKLNSNQSIQFKDSIQQICQISEYNQKNNFEEKLLSQLTLVDQDEIFDTICIRGDMIEIITLLRDCSNGKAFTEQLKIIENNKQLKVQDASWFDSTQPQSCLNWIINEFEKQVTLLYYKHINFINHQCIQQYWINNGNNIRKKVTDCIQNVIKIDQNILLQQYSNFIKDHSINLQNILNKFNDNQIESIFYLPLHNALTLQSVCEKLVLQIIRESYKQSILQELECLTKNDQNLQPQQVSQQKLKKKKKQNKQKKLVQQTTQNQLPIVIQKEQENLDVITDDNQDTEDWIIVTKNKKQKCPNHINQTCSNKDKQQSIEQQEQQSQIKDNKISMEIEEISKNNIQQQSQQQDIMQQQEQQLTQSDQQIQQKQSDLQQQQQYDQNLSTPEKKKLIRKNLVLPKKVEQNEDLIDENLMNQSFQQMIKKLDLDIKEFIDQIRRENDQQFPIRQLIFNRIQFTIQLLFKDAGVFLFGSCATRLALPDSDIDIGITGLETHLLNQKMDIIIEFLCKMNWIKRIKPIYPTQNTLPLIKLWVDPSIPFRNGNMNLPHIDLVCQSQLIQVDISFFGHIQHQGLTSTELTCYWLQEYQELKTITLVFKSLLKKRGLNDQSKGGISSFCLVLIVVAFLEYYYQQNAEFHSIGLATYKFLEFYGTKFNPHSMGIFYKGFDQNPFFYLEKEDFQLTIISPITYDIISQSSSFVQTILQDINGLFNACENETKFFYEKAKFNKKKRGKKEERNLFYKEFAKLTPLFSRVGKTCLTLRYCQDQFNENQESSVNATYFDKVVDLGGGKDIKLAIWDTAGQEIFHALTTVYYRDAYGAVLVYDVTYKESFLKVEKWVEELRQFGTKDISIVVAGNKCDMKNQMQIDKNEVEEYCKKIGAKHFFTSAKAGIGITELFRSLGESISIKVQAQESKGKKKKGLQIKDVKDTKKSNSKNDGCC</sequence>
<dbReference type="PROSITE" id="PS51420">
    <property type="entry name" value="RHO"/>
    <property type="match status" value="1"/>
</dbReference>
<dbReference type="GO" id="GO:1990817">
    <property type="term" value="F:poly(A) RNA polymerase activity"/>
    <property type="evidence" value="ECO:0007669"/>
    <property type="project" value="InterPro"/>
</dbReference>
<dbReference type="FunFam" id="3.40.50.300:FF:000808">
    <property type="entry name" value="Small GTP-binding protein, putative"/>
    <property type="match status" value="1"/>
</dbReference>
<name>A0A8S1Y9R5_9CILI</name>
<dbReference type="InterPro" id="IPR005225">
    <property type="entry name" value="Small_GTP-bd"/>
</dbReference>
<dbReference type="Pfam" id="PF22600">
    <property type="entry name" value="MTPAP-like_central"/>
    <property type="match status" value="1"/>
</dbReference>
<dbReference type="GO" id="GO:0031123">
    <property type="term" value="P:RNA 3'-end processing"/>
    <property type="evidence" value="ECO:0007669"/>
    <property type="project" value="TreeGrafter"/>
</dbReference>
<feature type="region of interest" description="Disordered" evidence="1">
    <location>
        <begin position="348"/>
        <end position="375"/>
    </location>
</feature>
<dbReference type="SMART" id="SM00174">
    <property type="entry name" value="RHO"/>
    <property type="match status" value="1"/>
</dbReference>
<dbReference type="PROSITE" id="PS51421">
    <property type="entry name" value="RAS"/>
    <property type="match status" value="1"/>
</dbReference>
<dbReference type="GO" id="GO:0003729">
    <property type="term" value="F:mRNA binding"/>
    <property type="evidence" value="ECO:0007669"/>
    <property type="project" value="TreeGrafter"/>
</dbReference>
<evidence type="ECO:0000256" key="1">
    <source>
        <dbReference type="SAM" id="MobiDB-lite"/>
    </source>
</evidence>
<evidence type="ECO:0000259" key="2">
    <source>
        <dbReference type="Pfam" id="PF22600"/>
    </source>
</evidence>
<dbReference type="GO" id="GO:0043634">
    <property type="term" value="P:polyadenylation-dependent ncRNA catabolic process"/>
    <property type="evidence" value="ECO:0007669"/>
    <property type="project" value="TreeGrafter"/>
</dbReference>
<protein>
    <recommendedName>
        <fullName evidence="2">Poly(A) RNA polymerase mitochondrial-like central palm domain-containing protein</fullName>
    </recommendedName>
</protein>
<dbReference type="GO" id="GO:0003924">
    <property type="term" value="F:GTPase activity"/>
    <property type="evidence" value="ECO:0007669"/>
    <property type="project" value="InterPro"/>
</dbReference>
<dbReference type="EMBL" id="CAJJDO010000155">
    <property type="protein sequence ID" value="CAD8209677.1"/>
    <property type="molecule type" value="Genomic_DNA"/>
</dbReference>
<dbReference type="InterPro" id="IPR001806">
    <property type="entry name" value="Small_GTPase"/>
</dbReference>
<feature type="region of interest" description="Disordered" evidence="1">
    <location>
        <begin position="963"/>
        <end position="989"/>
    </location>
</feature>
<dbReference type="InterPro" id="IPR045862">
    <property type="entry name" value="Trf4-like"/>
</dbReference>
<dbReference type="Proteomes" id="UP000689195">
    <property type="component" value="Unassembled WGS sequence"/>
</dbReference>
<dbReference type="InterPro" id="IPR054708">
    <property type="entry name" value="MTPAP-like_central"/>
</dbReference>
<dbReference type="AlphaFoldDB" id="A0A8S1Y9R5"/>